<reference evidence="5" key="2">
    <citation type="journal article" date="2019" name="J. Struct. Biol.">
        <title>Structural and functional characterization of TgpA, a critical protein for the viability of Pseudomonas aeruginosa.</title>
        <authorList>
            <person name="Uruburu M."/>
            <person name="Mastrangelo E."/>
            <person name="Bolognesi M."/>
            <person name="Ferrara S."/>
            <person name="Bertoni G."/>
            <person name="Milani M."/>
        </authorList>
    </citation>
    <scope>NUCLEOTIDE SEQUENCE</scope>
</reference>
<dbReference type="InterPro" id="IPR002931">
    <property type="entry name" value="Transglutaminase-like"/>
</dbReference>
<dbReference type="OrthoDB" id="9804872at2"/>
<dbReference type="AlphaFoldDB" id="A0A8B6X8J6"/>
<accession>A0A8B6X8J6</accession>
<evidence type="ECO:0000313" key="4">
    <source>
        <dbReference type="Proteomes" id="UP000675920"/>
    </source>
</evidence>
<evidence type="ECO:0000256" key="2">
    <source>
        <dbReference type="SAM" id="Phobius"/>
    </source>
</evidence>
<dbReference type="SUPFAM" id="SSF54001">
    <property type="entry name" value="Cysteine proteinases"/>
    <property type="match status" value="1"/>
</dbReference>
<evidence type="ECO:0000313" key="5">
    <source>
        <dbReference type="RefSeq" id="WP_051377800.1"/>
    </source>
</evidence>
<feature type="transmembrane region" description="Helical" evidence="2">
    <location>
        <begin position="21"/>
        <end position="37"/>
    </location>
</feature>
<reference evidence="5" key="1">
    <citation type="journal article" date="2012" name="PLoS ONE">
        <title>TgpA, a protein with a eukaryotic-like transglutaminase domain, plays a critical role in the viability of Pseudomonas aeruginosa.</title>
        <authorList>
            <person name="Milani A."/>
            <person name="Vecchietti D."/>
            <person name="Rusmini R."/>
            <person name="Bertoni G."/>
        </authorList>
    </citation>
    <scope>NUCLEOTIDE SEQUENCE</scope>
</reference>
<dbReference type="PANTHER" id="PTHR42736">
    <property type="entry name" value="PROTEIN-GLUTAMINE GAMMA-GLUTAMYLTRANSFERASE"/>
    <property type="match status" value="1"/>
</dbReference>
<organism evidence="4 5">
    <name type="scientific">Derxia gummosa DSM 723</name>
    <dbReference type="NCBI Taxonomy" id="1121388"/>
    <lineage>
        <taxon>Bacteria</taxon>
        <taxon>Pseudomonadati</taxon>
        <taxon>Pseudomonadota</taxon>
        <taxon>Betaproteobacteria</taxon>
        <taxon>Burkholderiales</taxon>
        <taxon>Alcaligenaceae</taxon>
        <taxon>Derxia</taxon>
    </lineage>
</organism>
<dbReference type="Pfam" id="PF11992">
    <property type="entry name" value="TgpA_N"/>
    <property type="match status" value="1"/>
</dbReference>
<dbReference type="SMART" id="SM00460">
    <property type="entry name" value="TGc"/>
    <property type="match status" value="1"/>
</dbReference>
<feature type="transmembrane region" description="Helical" evidence="2">
    <location>
        <begin position="139"/>
        <end position="157"/>
    </location>
</feature>
<feature type="region of interest" description="Disordered" evidence="1">
    <location>
        <begin position="676"/>
        <end position="701"/>
    </location>
</feature>
<keyword evidence="2" id="KW-0812">Transmembrane</keyword>
<dbReference type="InterPro" id="IPR038765">
    <property type="entry name" value="Papain-like_cys_pep_sf"/>
</dbReference>
<keyword evidence="2" id="KW-0472">Membrane</keyword>
<evidence type="ECO:0000259" key="3">
    <source>
        <dbReference type="SMART" id="SM00460"/>
    </source>
</evidence>
<dbReference type="PANTHER" id="PTHR42736:SF1">
    <property type="entry name" value="PROTEIN-GLUTAMINE GAMMA-GLUTAMYLTRANSFERASE"/>
    <property type="match status" value="1"/>
</dbReference>
<feature type="transmembrane region" description="Helical" evidence="2">
    <location>
        <begin position="67"/>
        <end position="83"/>
    </location>
</feature>
<name>A0A8B6X8J6_9BURK</name>
<evidence type="ECO:0000256" key="1">
    <source>
        <dbReference type="SAM" id="MobiDB-lite"/>
    </source>
</evidence>
<reference evidence="5" key="3">
    <citation type="submission" date="2025-08" db="UniProtKB">
        <authorList>
            <consortium name="RefSeq"/>
        </authorList>
    </citation>
    <scope>IDENTIFICATION</scope>
</reference>
<dbReference type="Proteomes" id="UP000675920">
    <property type="component" value="Unplaced"/>
</dbReference>
<sequence length="743" mass="80244">MNRLVRHARRQLALLGHEGRATLMLLLAVATVITPHFGHLPGWALAVALAAFGWKCRLLVGHRAAPHRLLLVIVVGAVVLGTWRSYGSLFGRDAGVTLLVMLMCLKLLEMQARRDSFVIAYLGFFLAATEFLFSQSIPTAATVTVGLVLLFAAMAAGQIGSAEPLAPATMGAGRDAATPPDPAAPTGLRLALAISLRTAAWALPLALALFLLFPRIPGPLWSLPNDAGGAHVGLSDSMSPGDMSDLADSGAMAFRARFDGATPERRALYWRSIVMSHFDGRTWRPTASAPPGNLAATVVASAPEPLRASSAPVGYQLLPEPSGERWLYALDGALALGPGAHVADAGSWQADAPLRERVVLRGSAALDYHLGGPDGPLARRLWLQLPTGYNPRTLDYAARLRADFSDDRALVNAVLSRFRRDAYRYTLHPPRLGRDSVDEFLFQTRAGFCEHYASAFTVLMRAAGIPARVVAGYQGGETNPVDGWVEVRQSDAHAWAEIWLGADAGWVRVDPTAAVAPERVERGLMSALPEPVGLDRFVRFAGNGQGLRWMRDLRHRWNAIENAWNLAVLHYDHEQQAGLFERLGFGKPDLQRLLLACMAALGLASAALAASALWQAARRPRPDRLTRLAHHFEQRLAGAGCVREPHEPPQAFARRAIAWLAEADADHAAIAPRATDAGGHAAGATRPARGAGGPTGKPVPAPAEQARRIFEAIVAMRYRRPPTPAELEVLQRWIAEFKPRSPR</sequence>
<dbReference type="RefSeq" id="WP_051377800.1">
    <property type="nucleotide sequence ID" value="NZ_AXWS01000007.1"/>
</dbReference>
<feature type="domain" description="Transglutaminase-like" evidence="3">
    <location>
        <begin position="441"/>
        <end position="513"/>
    </location>
</feature>
<dbReference type="Gene3D" id="3.10.620.30">
    <property type="match status" value="1"/>
</dbReference>
<dbReference type="InterPro" id="IPR021878">
    <property type="entry name" value="TgpA_N"/>
</dbReference>
<protein>
    <submittedName>
        <fullName evidence="5">TransglutaminaseTgpA domain-containing protein</fullName>
    </submittedName>
</protein>
<proteinExistence type="predicted"/>
<keyword evidence="2" id="KW-1133">Transmembrane helix</keyword>
<feature type="compositionally biased region" description="Low complexity" evidence="1">
    <location>
        <begin position="676"/>
        <end position="689"/>
    </location>
</feature>
<feature type="transmembrane region" description="Helical" evidence="2">
    <location>
        <begin position="115"/>
        <end position="133"/>
    </location>
</feature>
<dbReference type="Pfam" id="PF01841">
    <property type="entry name" value="Transglut_core"/>
    <property type="match status" value="1"/>
</dbReference>
<keyword evidence="4" id="KW-1185">Reference proteome</keyword>
<feature type="transmembrane region" description="Helical" evidence="2">
    <location>
        <begin position="593"/>
        <end position="614"/>
    </location>
</feature>
<feature type="transmembrane region" description="Helical" evidence="2">
    <location>
        <begin position="43"/>
        <end position="60"/>
    </location>
</feature>
<dbReference type="InterPro" id="IPR052901">
    <property type="entry name" value="Bact_TGase-like"/>
</dbReference>